<evidence type="ECO:0000256" key="10">
    <source>
        <dbReference type="SAM" id="SignalP"/>
    </source>
</evidence>
<evidence type="ECO:0000313" key="12">
    <source>
        <dbReference type="EnsemblMetazoa" id="HelroP191041"/>
    </source>
</evidence>
<dbReference type="GO" id="GO:0030141">
    <property type="term" value="C:secretory granule"/>
    <property type="evidence" value="ECO:0007669"/>
    <property type="project" value="InterPro"/>
</dbReference>
<keyword evidence="6 10" id="KW-0732">Signal</keyword>
<dbReference type="HOGENOM" id="CLU_845386_0_0_1"/>
<evidence type="ECO:0000256" key="5">
    <source>
        <dbReference type="ARBA" id="ARBA00022525"/>
    </source>
</evidence>
<gene>
    <name evidence="12" type="primary">20211789</name>
    <name evidence="11" type="ORF">HELRODRAFT_191041</name>
</gene>
<keyword evidence="13" id="KW-1185">Reference proteome</keyword>
<dbReference type="GO" id="GO:0030234">
    <property type="term" value="F:enzyme regulator activity"/>
    <property type="evidence" value="ECO:0000318"/>
    <property type="project" value="GO_Central"/>
</dbReference>
<reference evidence="13" key="1">
    <citation type="submission" date="2012-12" db="EMBL/GenBank/DDBJ databases">
        <authorList>
            <person name="Hellsten U."/>
            <person name="Grimwood J."/>
            <person name="Chapman J.A."/>
            <person name="Shapiro H."/>
            <person name="Aerts A."/>
            <person name="Otillar R.P."/>
            <person name="Terry A.Y."/>
            <person name="Boore J.L."/>
            <person name="Simakov O."/>
            <person name="Marletaz F."/>
            <person name="Cho S.-J."/>
            <person name="Edsinger-Gonzales E."/>
            <person name="Havlak P."/>
            <person name="Kuo D.-H."/>
            <person name="Larsson T."/>
            <person name="Lv J."/>
            <person name="Arendt D."/>
            <person name="Savage R."/>
            <person name="Osoegawa K."/>
            <person name="de Jong P."/>
            <person name="Lindberg D.R."/>
            <person name="Seaver E.C."/>
            <person name="Weisblat D.A."/>
            <person name="Putnam N.H."/>
            <person name="Grigoriev I.V."/>
            <person name="Rokhsar D.S."/>
        </authorList>
    </citation>
    <scope>NUCLEOTIDE SEQUENCE</scope>
</reference>
<keyword evidence="8" id="KW-0143">Chaperone</keyword>
<evidence type="ECO:0000256" key="1">
    <source>
        <dbReference type="ARBA" id="ARBA00004613"/>
    </source>
</evidence>
<reference evidence="12" key="3">
    <citation type="submission" date="2015-06" db="UniProtKB">
        <authorList>
            <consortium name="EnsemblMetazoa"/>
        </authorList>
    </citation>
    <scope>IDENTIFICATION</scope>
</reference>
<comment type="similarity">
    <text evidence="2">Belongs to the 7B2 family.</text>
</comment>
<evidence type="ECO:0000256" key="4">
    <source>
        <dbReference type="ARBA" id="ARBA00022448"/>
    </source>
</evidence>
<dbReference type="PANTHER" id="PTHR12738">
    <property type="entry name" value="NEUROENDOCRINE PROTEIN 7B2"/>
    <property type="match status" value="1"/>
</dbReference>
<dbReference type="EMBL" id="AMQM01003525">
    <property type="status" value="NOT_ANNOTATED_CDS"/>
    <property type="molecule type" value="Genomic_DNA"/>
</dbReference>
<dbReference type="InterPro" id="IPR007945">
    <property type="entry name" value="Secretogranin_V"/>
</dbReference>
<keyword evidence="5" id="KW-0964">Secreted</keyword>
<feature type="region of interest" description="Disordered" evidence="9">
    <location>
        <begin position="305"/>
        <end position="329"/>
    </location>
</feature>
<reference evidence="11 13" key="2">
    <citation type="journal article" date="2013" name="Nature">
        <title>Insights into bilaterian evolution from three spiralian genomes.</title>
        <authorList>
            <person name="Simakov O."/>
            <person name="Marletaz F."/>
            <person name="Cho S.J."/>
            <person name="Edsinger-Gonzales E."/>
            <person name="Havlak P."/>
            <person name="Hellsten U."/>
            <person name="Kuo D.H."/>
            <person name="Larsson T."/>
            <person name="Lv J."/>
            <person name="Arendt D."/>
            <person name="Savage R."/>
            <person name="Osoegawa K."/>
            <person name="de Jong P."/>
            <person name="Grimwood J."/>
            <person name="Chapman J.A."/>
            <person name="Shapiro H."/>
            <person name="Aerts A."/>
            <person name="Otillar R.P."/>
            <person name="Terry A.Y."/>
            <person name="Boore J.L."/>
            <person name="Grigoriev I.V."/>
            <person name="Lindberg D.R."/>
            <person name="Seaver E.C."/>
            <person name="Weisblat D.A."/>
            <person name="Putnam N.H."/>
            <person name="Rokhsar D.S."/>
        </authorList>
    </citation>
    <scope>NUCLEOTIDE SEQUENCE</scope>
</reference>
<dbReference type="GO" id="GO:0007218">
    <property type="term" value="P:neuropeptide signaling pathway"/>
    <property type="evidence" value="ECO:0007669"/>
    <property type="project" value="InterPro"/>
</dbReference>
<dbReference type="KEGG" id="hro:HELRODRAFT_191041"/>
<feature type="compositionally biased region" description="Basic and acidic residues" evidence="9">
    <location>
        <begin position="320"/>
        <end position="329"/>
    </location>
</feature>
<evidence type="ECO:0000256" key="7">
    <source>
        <dbReference type="ARBA" id="ARBA00023157"/>
    </source>
</evidence>
<evidence type="ECO:0000256" key="9">
    <source>
        <dbReference type="SAM" id="MobiDB-lite"/>
    </source>
</evidence>
<feature type="signal peptide" evidence="10">
    <location>
        <begin position="1"/>
        <end position="19"/>
    </location>
</feature>
<accession>T1FSJ2</accession>
<feature type="chain" id="PRO_5010980952" description="Neuroendocrine protein 7B2" evidence="10">
    <location>
        <begin position="20"/>
        <end position="329"/>
    </location>
</feature>
<comment type="subcellular location">
    <subcellularLocation>
        <location evidence="1">Secreted</location>
    </subcellularLocation>
</comment>
<dbReference type="EMBL" id="KB096183">
    <property type="protein sequence ID" value="ESO07797.1"/>
    <property type="molecule type" value="Genomic_DNA"/>
</dbReference>
<dbReference type="GeneID" id="20211789"/>
<dbReference type="PANTHER" id="PTHR12738:SF0">
    <property type="entry name" value="NEUROENDOCRINE PROTEIN 7B2"/>
    <property type="match status" value="1"/>
</dbReference>
<dbReference type="FunCoup" id="T1FSJ2">
    <property type="interactions" value="50"/>
</dbReference>
<dbReference type="Proteomes" id="UP000015101">
    <property type="component" value="Unassembled WGS sequence"/>
</dbReference>
<dbReference type="EnsemblMetazoa" id="HelroT191041">
    <property type="protein sequence ID" value="HelroP191041"/>
    <property type="gene ID" value="HelroG191041"/>
</dbReference>
<dbReference type="AlphaFoldDB" id="T1FSJ2"/>
<proteinExistence type="inferred from homology"/>
<name>T1FSJ2_HELRO</name>
<dbReference type="RefSeq" id="XP_009014408.1">
    <property type="nucleotide sequence ID" value="XM_009016160.1"/>
</dbReference>
<dbReference type="Pfam" id="PF05281">
    <property type="entry name" value="Secretogranin_V"/>
    <property type="match status" value="1"/>
</dbReference>
<dbReference type="GO" id="GO:0046883">
    <property type="term" value="P:regulation of hormone secretion"/>
    <property type="evidence" value="ECO:0000318"/>
    <property type="project" value="GO_Central"/>
</dbReference>
<keyword evidence="7" id="KW-1015">Disulfide bond</keyword>
<dbReference type="CTD" id="20211789"/>
<protein>
    <recommendedName>
        <fullName evidence="3">Neuroendocrine protein 7B2</fullName>
    </recommendedName>
</protein>
<dbReference type="InParanoid" id="T1FSJ2"/>
<evidence type="ECO:0000256" key="8">
    <source>
        <dbReference type="ARBA" id="ARBA00023186"/>
    </source>
</evidence>
<dbReference type="STRING" id="6412.T1FSJ2"/>
<evidence type="ECO:0000256" key="3">
    <source>
        <dbReference type="ARBA" id="ARBA00019589"/>
    </source>
</evidence>
<sequence>MYHLIRICLILHSLSTVSGMNDFNLNYVSPDNDLTQDLYKRLASLDLQDVKRIEDRNIAEDVYSDGDSSPFYEAYNQQPQRNILLLPDQLKVSDSDDGYEDTSYLHSQKQLRDMEEKEEIGLGDDEKIRGVIRDPEFTEHSSIDAVYHLKDHDREHGKPTSPAVPNKIVDSLKSVKSDEALPFYCHPPNPCPKGFTSKNGCQEFVEDTADYQKEWIRQMQKKGLCNCDEEHMFNCADGLDGSDDERQDLEKVIDNLIKEKQENPFTHGGHKRVSLVAKKSPRYKRDTGRLGDMEEEIYKVAKKSSDNPYLDGARLPTVAKKGEMSKMEN</sequence>
<dbReference type="eggNOG" id="KOG4187">
    <property type="taxonomic scope" value="Eukaryota"/>
</dbReference>
<dbReference type="OrthoDB" id="9922675at2759"/>
<keyword evidence="4" id="KW-0813">Transport</keyword>
<dbReference type="GO" id="GO:0005576">
    <property type="term" value="C:extracellular region"/>
    <property type="evidence" value="ECO:0007669"/>
    <property type="project" value="UniProtKB-SubCell"/>
</dbReference>
<evidence type="ECO:0000313" key="13">
    <source>
        <dbReference type="Proteomes" id="UP000015101"/>
    </source>
</evidence>
<evidence type="ECO:0000256" key="6">
    <source>
        <dbReference type="ARBA" id="ARBA00022729"/>
    </source>
</evidence>
<organism evidence="12 13">
    <name type="scientific">Helobdella robusta</name>
    <name type="common">Californian leech</name>
    <dbReference type="NCBI Taxonomy" id="6412"/>
    <lineage>
        <taxon>Eukaryota</taxon>
        <taxon>Metazoa</taxon>
        <taxon>Spiralia</taxon>
        <taxon>Lophotrochozoa</taxon>
        <taxon>Annelida</taxon>
        <taxon>Clitellata</taxon>
        <taxon>Hirudinea</taxon>
        <taxon>Rhynchobdellida</taxon>
        <taxon>Glossiphoniidae</taxon>
        <taxon>Helobdella</taxon>
    </lineage>
</organism>
<evidence type="ECO:0000256" key="2">
    <source>
        <dbReference type="ARBA" id="ARBA00006348"/>
    </source>
</evidence>
<evidence type="ECO:0000313" key="11">
    <source>
        <dbReference type="EMBL" id="ESO07797.1"/>
    </source>
</evidence>
<dbReference type="MEROPS" id="I21.001"/>